<comment type="caution">
    <text evidence="1">The sequence shown here is derived from an EMBL/GenBank/DDBJ whole genome shotgun (WGS) entry which is preliminary data.</text>
</comment>
<organism evidence="1 2">
    <name type="scientific">Adiantum capillus-veneris</name>
    <name type="common">Maidenhair fern</name>
    <dbReference type="NCBI Taxonomy" id="13818"/>
    <lineage>
        <taxon>Eukaryota</taxon>
        <taxon>Viridiplantae</taxon>
        <taxon>Streptophyta</taxon>
        <taxon>Embryophyta</taxon>
        <taxon>Tracheophyta</taxon>
        <taxon>Polypodiopsida</taxon>
        <taxon>Polypodiidae</taxon>
        <taxon>Polypodiales</taxon>
        <taxon>Pteridineae</taxon>
        <taxon>Pteridaceae</taxon>
        <taxon>Vittarioideae</taxon>
        <taxon>Adiantum</taxon>
    </lineage>
</organism>
<dbReference type="EMBL" id="JABFUD020000018">
    <property type="protein sequence ID" value="KAI5066718.1"/>
    <property type="molecule type" value="Genomic_DNA"/>
</dbReference>
<proteinExistence type="predicted"/>
<dbReference type="Proteomes" id="UP000886520">
    <property type="component" value="Chromosome 18"/>
</dbReference>
<accession>A0A9D4UEX6</accession>
<reference evidence="1" key="1">
    <citation type="submission" date="2021-01" db="EMBL/GenBank/DDBJ databases">
        <title>Adiantum capillus-veneris genome.</title>
        <authorList>
            <person name="Fang Y."/>
            <person name="Liao Q."/>
        </authorList>
    </citation>
    <scope>NUCLEOTIDE SEQUENCE</scope>
    <source>
        <strain evidence="1">H3</strain>
        <tissue evidence="1">Leaf</tissue>
    </source>
</reference>
<name>A0A9D4UEX6_ADICA</name>
<keyword evidence="2" id="KW-1185">Reference proteome</keyword>
<protein>
    <submittedName>
        <fullName evidence="1">Uncharacterized protein</fullName>
    </submittedName>
</protein>
<gene>
    <name evidence="1" type="ORF">GOP47_0019342</name>
</gene>
<evidence type="ECO:0000313" key="1">
    <source>
        <dbReference type="EMBL" id="KAI5066718.1"/>
    </source>
</evidence>
<sequence>MIFLSISNLHHPFEEHDEVEANHRNNTLTLDALIDESDVSLYIRAHPTTRQCCMHLYIYFKKRWHRSNPKKQHSFTWERKPTNSANPPMNERVLYASLTSSSIKRPLLLLAKAVSKRQFFLL</sequence>
<evidence type="ECO:0000313" key="2">
    <source>
        <dbReference type="Proteomes" id="UP000886520"/>
    </source>
</evidence>
<dbReference type="AlphaFoldDB" id="A0A9D4UEX6"/>